<accession>A0AAN9B4G6</accession>
<protein>
    <submittedName>
        <fullName evidence="3">Uncharacterized protein</fullName>
    </submittedName>
</protein>
<keyword evidence="2" id="KW-0812">Transmembrane</keyword>
<dbReference type="EMBL" id="JBAMIC010000012">
    <property type="protein sequence ID" value="KAK7099008.1"/>
    <property type="molecule type" value="Genomic_DNA"/>
</dbReference>
<keyword evidence="4" id="KW-1185">Reference proteome</keyword>
<comment type="caution">
    <text evidence="3">The sequence shown here is derived from an EMBL/GenBank/DDBJ whole genome shotgun (WGS) entry which is preliminary data.</text>
</comment>
<sequence length="172" mass="18885">MVAIVVVAVVVVVIAVILIVIVVVRRRNGAKRNQRAPGLCSGASQAVTNAGYRPEQANTARSPEATDKHLTPVNLRGGLTNQNNADIPDDSLTTQTNQYEPLSHGTDESRPYETLTNQRNIYEAPTNDNRDDKPYDTLFARTRVSDGYELPMAKTALGKPRKQNDANHVYSN</sequence>
<gene>
    <name evidence="3" type="ORF">V1264_003213</name>
</gene>
<evidence type="ECO:0000256" key="2">
    <source>
        <dbReference type="SAM" id="Phobius"/>
    </source>
</evidence>
<proteinExistence type="predicted"/>
<evidence type="ECO:0000256" key="1">
    <source>
        <dbReference type="SAM" id="MobiDB-lite"/>
    </source>
</evidence>
<evidence type="ECO:0000313" key="3">
    <source>
        <dbReference type="EMBL" id="KAK7099008.1"/>
    </source>
</evidence>
<evidence type="ECO:0000313" key="4">
    <source>
        <dbReference type="Proteomes" id="UP001374579"/>
    </source>
</evidence>
<feature type="transmembrane region" description="Helical" evidence="2">
    <location>
        <begin position="6"/>
        <end position="24"/>
    </location>
</feature>
<feature type="region of interest" description="Disordered" evidence="1">
    <location>
        <begin position="50"/>
        <end position="135"/>
    </location>
</feature>
<keyword evidence="2" id="KW-1133">Transmembrane helix</keyword>
<feature type="compositionally biased region" description="Polar residues" evidence="1">
    <location>
        <begin position="79"/>
        <end position="100"/>
    </location>
</feature>
<dbReference type="AlphaFoldDB" id="A0AAN9B4G6"/>
<reference evidence="3 4" key="1">
    <citation type="submission" date="2024-02" db="EMBL/GenBank/DDBJ databases">
        <title>Chromosome-scale genome assembly of the rough periwinkle Littorina saxatilis.</title>
        <authorList>
            <person name="De Jode A."/>
            <person name="Faria R."/>
            <person name="Formenti G."/>
            <person name="Sims Y."/>
            <person name="Smith T.P."/>
            <person name="Tracey A."/>
            <person name="Wood J.M.D."/>
            <person name="Zagrodzka Z.B."/>
            <person name="Johannesson K."/>
            <person name="Butlin R.K."/>
            <person name="Leder E.H."/>
        </authorList>
    </citation>
    <scope>NUCLEOTIDE SEQUENCE [LARGE SCALE GENOMIC DNA]</scope>
    <source>
        <strain evidence="3">Snail1</strain>
        <tissue evidence="3">Muscle</tissue>
    </source>
</reference>
<keyword evidence="2" id="KW-0472">Membrane</keyword>
<dbReference type="Proteomes" id="UP001374579">
    <property type="component" value="Unassembled WGS sequence"/>
</dbReference>
<name>A0AAN9B4G6_9CAEN</name>
<organism evidence="3 4">
    <name type="scientific">Littorina saxatilis</name>
    <dbReference type="NCBI Taxonomy" id="31220"/>
    <lineage>
        <taxon>Eukaryota</taxon>
        <taxon>Metazoa</taxon>
        <taxon>Spiralia</taxon>
        <taxon>Lophotrochozoa</taxon>
        <taxon>Mollusca</taxon>
        <taxon>Gastropoda</taxon>
        <taxon>Caenogastropoda</taxon>
        <taxon>Littorinimorpha</taxon>
        <taxon>Littorinoidea</taxon>
        <taxon>Littorinidae</taxon>
        <taxon>Littorina</taxon>
    </lineage>
</organism>